<evidence type="ECO:0000256" key="1">
    <source>
        <dbReference type="ARBA" id="ARBA00023015"/>
    </source>
</evidence>
<evidence type="ECO:0000256" key="3">
    <source>
        <dbReference type="ARBA" id="ARBA00023163"/>
    </source>
</evidence>
<dbReference type="PANTHER" id="PTHR46796">
    <property type="entry name" value="HTH-TYPE TRANSCRIPTIONAL ACTIVATOR RHAS-RELATED"/>
    <property type="match status" value="1"/>
</dbReference>
<evidence type="ECO:0000256" key="2">
    <source>
        <dbReference type="ARBA" id="ARBA00023125"/>
    </source>
</evidence>
<dbReference type="GO" id="GO:0003700">
    <property type="term" value="F:DNA-binding transcription factor activity"/>
    <property type="evidence" value="ECO:0007669"/>
    <property type="project" value="InterPro"/>
</dbReference>
<keyword evidence="6" id="KW-1185">Reference proteome</keyword>
<evidence type="ECO:0000313" key="5">
    <source>
        <dbReference type="EMBL" id="QRG06356.1"/>
    </source>
</evidence>
<protein>
    <submittedName>
        <fullName evidence="5">Helix-turn-helix transcriptional regulator</fullName>
    </submittedName>
</protein>
<dbReference type="InterPro" id="IPR018060">
    <property type="entry name" value="HTH_AraC"/>
</dbReference>
<dbReference type="Proteomes" id="UP000596427">
    <property type="component" value="Chromosome"/>
</dbReference>
<dbReference type="SUPFAM" id="SSF46689">
    <property type="entry name" value="Homeodomain-like"/>
    <property type="match status" value="2"/>
</dbReference>
<evidence type="ECO:0000259" key="4">
    <source>
        <dbReference type="PROSITE" id="PS01124"/>
    </source>
</evidence>
<dbReference type="RefSeq" id="WP_203193265.1">
    <property type="nucleotide sequence ID" value="NZ_CP063362.1"/>
</dbReference>
<keyword evidence="2" id="KW-0238">DNA-binding</keyword>
<dbReference type="InterPro" id="IPR009057">
    <property type="entry name" value="Homeodomain-like_sf"/>
</dbReference>
<keyword evidence="3" id="KW-0804">Transcription</keyword>
<dbReference type="Pfam" id="PF12833">
    <property type="entry name" value="HTH_18"/>
    <property type="match status" value="1"/>
</dbReference>
<feature type="domain" description="HTH araC/xylS-type" evidence="4">
    <location>
        <begin position="208"/>
        <end position="306"/>
    </location>
</feature>
<dbReference type="EMBL" id="CP063362">
    <property type="protein sequence ID" value="QRG06356.1"/>
    <property type="molecule type" value="Genomic_DNA"/>
</dbReference>
<dbReference type="PROSITE" id="PS01124">
    <property type="entry name" value="HTH_ARAC_FAMILY_2"/>
    <property type="match status" value="1"/>
</dbReference>
<sequence length="307" mass="33029">MNAAHASAVEDSPTTHRTVPVRDSLGCSLSALGCHQELIGSGFAIYRKSHAGDGIHRVETPASDRGLLVGVALTRGHRRRIFDGNRSVTHDFEEDSCYVRSFSDGYRADVETGFDFFLLEIRRSALQRTFAETGLSCAEGLTTTPGARDPVLAHLARALLPALANAKGSSPLFLDQMASAIQTHLATRLHGGVPKAGRARGLSGAQVARAKEMLAAGLAGQVLIGDIASACEVSRGHFIRGFKEATGATPYQWLLMQRIEQARDLLVNSRLPLADVAVVCGFSDQSHMTRTFTRLTGAAPGAWRRRR</sequence>
<gene>
    <name evidence="5" type="ORF">EZH22_25935</name>
</gene>
<dbReference type="GO" id="GO:0043565">
    <property type="term" value="F:sequence-specific DNA binding"/>
    <property type="evidence" value="ECO:0007669"/>
    <property type="project" value="InterPro"/>
</dbReference>
<evidence type="ECO:0000313" key="6">
    <source>
        <dbReference type="Proteomes" id="UP000596427"/>
    </source>
</evidence>
<name>A0A974SHJ4_9HYPH</name>
<dbReference type="Gene3D" id="1.10.10.60">
    <property type="entry name" value="Homeodomain-like"/>
    <property type="match status" value="2"/>
</dbReference>
<accession>A0A974SHJ4</accession>
<dbReference type="InterPro" id="IPR050204">
    <property type="entry name" value="AraC_XylS_family_regulators"/>
</dbReference>
<dbReference type="PANTHER" id="PTHR46796:SF14">
    <property type="entry name" value="TRANSCRIPTIONAL REGULATORY PROTEIN"/>
    <property type="match status" value="1"/>
</dbReference>
<dbReference type="AlphaFoldDB" id="A0A974SHJ4"/>
<keyword evidence="1" id="KW-0805">Transcription regulation</keyword>
<reference evidence="5 6" key="1">
    <citation type="submission" date="2020-10" db="EMBL/GenBank/DDBJ databases">
        <title>Degradation of 1,4-Dioxane by Xanthobacter sp. YN2, via a Novel Group-2 Soluble Di-Iron Monooxygenase.</title>
        <authorList>
            <person name="Ma F."/>
            <person name="Wang Y."/>
            <person name="Yang J."/>
            <person name="Guo H."/>
            <person name="Su D."/>
            <person name="Yu L."/>
        </authorList>
    </citation>
    <scope>NUCLEOTIDE SEQUENCE [LARGE SCALE GENOMIC DNA]</scope>
    <source>
        <strain evidence="5 6">YN2</strain>
    </source>
</reference>
<dbReference type="SMART" id="SM00342">
    <property type="entry name" value="HTH_ARAC"/>
    <property type="match status" value="1"/>
</dbReference>
<organism evidence="5 6">
    <name type="scientific">Xanthobacter dioxanivorans</name>
    <dbReference type="NCBI Taxonomy" id="2528964"/>
    <lineage>
        <taxon>Bacteria</taxon>
        <taxon>Pseudomonadati</taxon>
        <taxon>Pseudomonadota</taxon>
        <taxon>Alphaproteobacteria</taxon>
        <taxon>Hyphomicrobiales</taxon>
        <taxon>Xanthobacteraceae</taxon>
        <taxon>Xanthobacter</taxon>
    </lineage>
</organism>
<dbReference type="KEGG" id="xdi:EZH22_25935"/>
<proteinExistence type="predicted"/>